<sequence>MFGKLVHLGFDALLISAFLAGVKRTTGLTPALSQVPNKDIRQLLRSYLEMGEYAFDLAVVFLGRSSSFERKR</sequence>
<dbReference type="GO" id="GO:0005737">
    <property type="term" value="C:cytoplasm"/>
    <property type="evidence" value="ECO:0007669"/>
    <property type="project" value="TreeGrafter"/>
</dbReference>
<evidence type="ECO:0008006" key="4">
    <source>
        <dbReference type="Google" id="ProtNLM"/>
    </source>
</evidence>
<dbReference type="Proteomes" id="UP000518752">
    <property type="component" value="Unassembled WGS sequence"/>
</dbReference>
<name>A0A8H5I2G1_9AGAR</name>
<dbReference type="Pfam" id="PF08520">
    <property type="entry name" value="Mitofissin"/>
    <property type="match status" value="1"/>
</dbReference>
<dbReference type="EMBL" id="JAACJN010000001">
    <property type="protein sequence ID" value="KAF5393910.1"/>
    <property type="molecule type" value="Genomic_DNA"/>
</dbReference>
<proteinExistence type="predicted"/>
<evidence type="ECO:0000313" key="3">
    <source>
        <dbReference type="Proteomes" id="UP000518752"/>
    </source>
</evidence>
<gene>
    <name evidence="2" type="ORF">D9757_000353</name>
</gene>
<comment type="caution">
    <text evidence="2">The sequence shown here is derived from an EMBL/GenBank/DDBJ whole genome shotgun (WGS) entry which is preliminary data.</text>
</comment>
<evidence type="ECO:0000256" key="1">
    <source>
        <dbReference type="SAM" id="SignalP"/>
    </source>
</evidence>
<dbReference type="PANTHER" id="PTHR28075:SF1">
    <property type="entry name" value="DUF1748-DOMAIN-CONTAINING PROTEIN"/>
    <property type="match status" value="1"/>
</dbReference>
<dbReference type="AlphaFoldDB" id="A0A8H5I2G1"/>
<feature type="signal peptide" evidence="1">
    <location>
        <begin position="1"/>
        <end position="27"/>
    </location>
</feature>
<keyword evidence="3" id="KW-1185">Reference proteome</keyword>
<dbReference type="PANTHER" id="PTHR28075">
    <property type="entry name" value="CHROMOSOME 16, WHOLE GENOME SHOTGUN SEQUENCE"/>
    <property type="match status" value="1"/>
</dbReference>
<reference evidence="2 3" key="1">
    <citation type="journal article" date="2020" name="ISME J.">
        <title>Uncovering the hidden diversity of litter-decomposition mechanisms in mushroom-forming fungi.</title>
        <authorList>
            <person name="Floudas D."/>
            <person name="Bentzer J."/>
            <person name="Ahren D."/>
            <person name="Johansson T."/>
            <person name="Persson P."/>
            <person name="Tunlid A."/>
        </authorList>
    </citation>
    <scope>NUCLEOTIDE SEQUENCE [LARGE SCALE GENOMIC DNA]</scope>
    <source>
        <strain evidence="2 3">CBS 406.79</strain>
    </source>
</reference>
<dbReference type="InterPro" id="IPR013726">
    <property type="entry name" value="Mitofissin"/>
</dbReference>
<evidence type="ECO:0000313" key="2">
    <source>
        <dbReference type="EMBL" id="KAF5393910.1"/>
    </source>
</evidence>
<feature type="chain" id="PRO_5034730249" description="DUF1748-domain-containing protein" evidence="1">
    <location>
        <begin position="28"/>
        <end position="72"/>
    </location>
</feature>
<keyword evidence="1" id="KW-0732">Signal</keyword>
<dbReference type="OrthoDB" id="16824at2759"/>
<organism evidence="2 3">
    <name type="scientific">Collybiopsis confluens</name>
    <dbReference type="NCBI Taxonomy" id="2823264"/>
    <lineage>
        <taxon>Eukaryota</taxon>
        <taxon>Fungi</taxon>
        <taxon>Dikarya</taxon>
        <taxon>Basidiomycota</taxon>
        <taxon>Agaricomycotina</taxon>
        <taxon>Agaricomycetes</taxon>
        <taxon>Agaricomycetidae</taxon>
        <taxon>Agaricales</taxon>
        <taxon>Marasmiineae</taxon>
        <taxon>Omphalotaceae</taxon>
        <taxon>Collybiopsis</taxon>
    </lineage>
</organism>
<accession>A0A8H5I2G1</accession>
<protein>
    <recommendedName>
        <fullName evidence="4">DUF1748-domain-containing protein</fullName>
    </recommendedName>
</protein>